<dbReference type="Proteomes" id="UP001583280">
    <property type="component" value="Unassembled WGS sequence"/>
</dbReference>
<sequence>MSPAGLELLGHGINPDEQDEFTSYRSVTIEFENETNQLQFTEQWNGLLKARRAQREEIDQIQSRMARQGLGARGALKIRM</sequence>
<organism evidence="1 2">
    <name type="scientific">Ceratocystis pirilliformis</name>
    <dbReference type="NCBI Taxonomy" id="259994"/>
    <lineage>
        <taxon>Eukaryota</taxon>
        <taxon>Fungi</taxon>
        <taxon>Dikarya</taxon>
        <taxon>Ascomycota</taxon>
        <taxon>Pezizomycotina</taxon>
        <taxon>Sordariomycetes</taxon>
        <taxon>Hypocreomycetidae</taxon>
        <taxon>Microascales</taxon>
        <taxon>Ceratocystidaceae</taxon>
        <taxon>Ceratocystis</taxon>
    </lineage>
</organism>
<keyword evidence="2" id="KW-1185">Reference proteome</keyword>
<protein>
    <submittedName>
        <fullName evidence="1">Uncharacterized protein</fullName>
    </submittedName>
</protein>
<proteinExistence type="predicted"/>
<dbReference type="EMBL" id="JAWDJO010000071">
    <property type="protein sequence ID" value="KAL1895538.1"/>
    <property type="molecule type" value="Genomic_DNA"/>
</dbReference>
<comment type="caution">
    <text evidence="1">The sequence shown here is derived from an EMBL/GenBank/DDBJ whole genome shotgun (WGS) entry which is preliminary data.</text>
</comment>
<accession>A0ABR3Z4I2</accession>
<evidence type="ECO:0000313" key="2">
    <source>
        <dbReference type="Proteomes" id="UP001583280"/>
    </source>
</evidence>
<evidence type="ECO:0000313" key="1">
    <source>
        <dbReference type="EMBL" id="KAL1895538.1"/>
    </source>
</evidence>
<reference evidence="1 2" key="1">
    <citation type="journal article" date="2024" name="IMA Fungus">
        <title>IMA Genome - F19 : A genome assembly and annotation guide to empower mycologists, including annotated draft genome sequences of Ceratocystis pirilliformis, Diaporthe australafricana, Fusarium ophioides, Paecilomyces lecythidis, and Sporothrix stenoceras.</title>
        <authorList>
            <person name="Aylward J."/>
            <person name="Wilson A.M."/>
            <person name="Visagie C.M."/>
            <person name="Spraker J."/>
            <person name="Barnes I."/>
            <person name="Buitendag C."/>
            <person name="Ceriani C."/>
            <person name="Del Mar Angel L."/>
            <person name="du Plessis D."/>
            <person name="Fuchs T."/>
            <person name="Gasser K."/>
            <person name="Kramer D."/>
            <person name="Li W."/>
            <person name="Munsamy K."/>
            <person name="Piso A."/>
            <person name="Price J.L."/>
            <person name="Sonnekus B."/>
            <person name="Thomas C."/>
            <person name="van der Nest A."/>
            <person name="van Dijk A."/>
            <person name="van Heerden A."/>
            <person name="van Vuuren N."/>
            <person name="Yilmaz N."/>
            <person name="Duong T.A."/>
            <person name="van der Merwe N.A."/>
            <person name="Wingfield M.J."/>
            <person name="Wingfield B.D."/>
        </authorList>
    </citation>
    <scope>NUCLEOTIDE SEQUENCE [LARGE SCALE GENOMIC DNA]</scope>
    <source>
        <strain evidence="1 2">CMW 12675</strain>
    </source>
</reference>
<gene>
    <name evidence="1" type="ORF">Cpir12675_003176</name>
</gene>
<name>A0ABR3Z4I2_9PEZI</name>